<comment type="caution">
    <text evidence="2">The sequence shown here is derived from an EMBL/GenBank/DDBJ whole genome shotgun (WGS) entry which is preliminary data.</text>
</comment>
<dbReference type="InterPro" id="IPR052930">
    <property type="entry name" value="TA_antitoxin_MntA"/>
</dbReference>
<name>A0A1G2AX01_9BACT</name>
<reference evidence="2 3" key="1">
    <citation type="journal article" date="2016" name="Nat. Commun.">
        <title>Thousands of microbial genomes shed light on interconnected biogeochemical processes in an aquifer system.</title>
        <authorList>
            <person name="Anantharaman K."/>
            <person name="Brown C.T."/>
            <person name="Hug L.A."/>
            <person name="Sharon I."/>
            <person name="Castelle C.J."/>
            <person name="Probst A.J."/>
            <person name="Thomas B.C."/>
            <person name="Singh A."/>
            <person name="Wilkins M.J."/>
            <person name="Karaoz U."/>
            <person name="Brodie E.L."/>
            <person name="Williams K.H."/>
            <person name="Hubbard S.S."/>
            <person name="Banfield J.F."/>
        </authorList>
    </citation>
    <scope>NUCLEOTIDE SEQUENCE [LARGE SCALE GENOMIC DNA]</scope>
</reference>
<accession>A0A1G2AX01</accession>
<dbReference type="STRING" id="1798542.A3F54_02475"/>
<dbReference type="PANTHER" id="PTHR43852:SF4">
    <property type="entry name" value="NUCLEOTIDYLTRANSFERASE"/>
    <property type="match status" value="1"/>
</dbReference>
<evidence type="ECO:0000313" key="2">
    <source>
        <dbReference type="EMBL" id="OGY81472.1"/>
    </source>
</evidence>
<dbReference type="Proteomes" id="UP000176952">
    <property type="component" value="Unassembled WGS sequence"/>
</dbReference>
<dbReference type="Gene3D" id="3.30.460.10">
    <property type="entry name" value="Beta Polymerase, domain 2"/>
    <property type="match status" value="1"/>
</dbReference>
<dbReference type="PANTHER" id="PTHR43852">
    <property type="entry name" value="NUCLEOTIDYLTRANSFERASE"/>
    <property type="match status" value="1"/>
</dbReference>
<dbReference type="Pfam" id="PF18765">
    <property type="entry name" value="Polbeta"/>
    <property type="match status" value="1"/>
</dbReference>
<dbReference type="CDD" id="cd05403">
    <property type="entry name" value="NT_KNTase_like"/>
    <property type="match status" value="1"/>
</dbReference>
<gene>
    <name evidence="2" type="ORF">A3F54_02475</name>
</gene>
<dbReference type="InterPro" id="IPR043519">
    <property type="entry name" value="NT_sf"/>
</dbReference>
<dbReference type="NCBIfam" id="NF047752">
    <property type="entry name" value="MntA_antitoxin"/>
    <property type="match status" value="1"/>
</dbReference>
<dbReference type="InterPro" id="IPR041633">
    <property type="entry name" value="Polbeta"/>
</dbReference>
<evidence type="ECO:0000313" key="3">
    <source>
        <dbReference type="Proteomes" id="UP000176952"/>
    </source>
</evidence>
<dbReference type="SUPFAM" id="SSF81301">
    <property type="entry name" value="Nucleotidyltransferase"/>
    <property type="match status" value="1"/>
</dbReference>
<feature type="domain" description="Polymerase beta nucleotidyltransferase" evidence="1">
    <location>
        <begin position="3"/>
        <end position="86"/>
    </location>
</feature>
<proteinExistence type="predicted"/>
<organism evidence="2 3">
    <name type="scientific">Candidatus Kerfeldbacteria bacterium RIFCSPHIGHO2_12_FULL_48_17</name>
    <dbReference type="NCBI Taxonomy" id="1798542"/>
    <lineage>
        <taxon>Bacteria</taxon>
        <taxon>Candidatus Kerfeldiibacteriota</taxon>
    </lineage>
</organism>
<sequence length="118" mass="13679">MTLYLFGSRAQNAETARSDYDFAVLMKHPGHKRGDATYDAIYDIFAPLCPRTLENDVIDIVFLHDASLELRNHVLQYGKIFLDNDPKQRVQFVEKTMLEYCDFRPLLDMFDNAILSSL</sequence>
<evidence type="ECO:0000259" key="1">
    <source>
        <dbReference type="Pfam" id="PF18765"/>
    </source>
</evidence>
<dbReference type="EMBL" id="MHKD01000043">
    <property type="protein sequence ID" value="OGY81472.1"/>
    <property type="molecule type" value="Genomic_DNA"/>
</dbReference>
<protein>
    <recommendedName>
        <fullName evidence="1">Polymerase beta nucleotidyltransferase domain-containing protein</fullName>
    </recommendedName>
</protein>
<dbReference type="AlphaFoldDB" id="A0A1G2AX01"/>